<dbReference type="EMBL" id="MT630749">
    <property type="protein sequence ID" value="QNO42531.1"/>
    <property type="molecule type" value="Genomic_DNA"/>
</dbReference>
<dbReference type="GO" id="GO:0009977">
    <property type="term" value="F:proton motive force dependent protein transmembrane transporter activity"/>
    <property type="evidence" value="ECO:0007669"/>
    <property type="project" value="TreeGrafter"/>
</dbReference>
<feature type="transmembrane region" description="Helical" evidence="5">
    <location>
        <begin position="23"/>
        <end position="49"/>
    </location>
</feature>
<dbReference type="GO" id="GO:0043953">
    <property type="term" value="P:protein transport by the Tat complex"/>
    <property type="evidence" value="ECO:0007669"/>
    <property type="project" value="TreeGrafter"/>
</dbReference>
<protein>
    <submittedName>
        <fullName evidence="6">Sec-independent protein translocase protein TatC</fullName>
    </submittedName>
</protein>
<dbReference type="PRINTS" id="PR01840">
    <property type="entry name" value="TATCFAMILY"/>
</dbReference>
<dbReference type="Pfam" id="PF00902">
    <property type="entry name" value="TatC"/>
    <property type="match status" value="1"/>
</dbReference>
<reference evidence="6" key="1">
    <citation type="submission" date="2020-06" db="EMBL/GenBank/DDBJ databases">
        <title>Unique genomic features of the anaerobic methanotrophic archaea.</title>
        <authorList>
            <person name="Chadwick G.L."/>
            <person name="Skennerton C.T."/>
            <person name="Laso-Perez R."/>
            <person name="Leu A.O."/>
            <person name="Speth D.R."/>
            <person name="Yu H."/>
            <person name="Morgan-Lang C."/>
            <person name="Hatzenpichler R."/>
            <person name="Goudeau D."/>
            <person name="Malmstrom R."/>
            <person name="Brazelton W.J."/>
            <person name="Woyke T."/>
            <person name="Hallam S.J."/>
            <person name="Tyson G.W."/>
            <person name="Wegener G."/>
            <person name="Boetius A."/>
            <person name="Orphan V."/>
        </authorList>
    </citation>
    <scope>NUCLEOTIDE SEQUENCE</scope>
</reference>
<keyword evidence="4 5" id="KW-0472">Membrane</keyword>
<evidence type="ECO:0000256" key="4">
    <source>
        <dbReference type="ARBA" id="ARBA00023136"/>
    </source>
</evidence>
<proteinExistence type="predicted"/>
<evidence type="ECO:0000313" key="6">
    <source>
        <dbReference type="EMBL" id="QNO42531.1"/>
    </source>
</evidence>
<dbReference type="PANTHER" id="PTHR30371">
    <property type="entry name" value="SEC-INDEPENDENT PROTEIN TRANSLOCASE PROTEIN TATC"/>
    <property type="match status" value="1"/>
</dbReference>
<evidence type="ECO:0000256" key="5">
    <source>
        <dbReference type="SAM" id="Phobius"/>
    </source>
</evidence>
<name>A0A7G9Y3E7_9EURY</name>
<organism evidence="6">
    <name type="scientific">Candidatus Methanogaster sp. ANME-2c ERB4</name>
    <dbReference type="NCBI Taxonomy" id="2759911"/>
    <lineage>
        <taxon>Archaea</taxon>
        <taxon>Methanobacteriati</taxon>
        <taxon>Methanobacteriota</taxon>
        <taxon>Stenosarchaea group</taxon>
        <taxon>Methanomicrobia</taxon>
        <taxon>Methanosarcinales</taxon>
        <taxon>ANME-2 cluster</taxon>
        <taxon>Candidatus Methanogasteraceae</taxon>
        <taxon>Candidatus Methanogaster</taxon>
    </lineage>
</organism>
<dbReference type="InterPro" id="IPR002033">
    <property type="entry name" value="TatC"/>
</dbReference>
<dbReference type="AlphaFoldDB" id="A0A7G9Y3E7"/>
<dbReference type="PANTHER" id="PTHR30371:SF0">
    <property type="entry name" value="SEC-INDEPENDENT PROTEIN TRANSLOCASE PROTEIN TATC, CHLOROPLASTIC-RELATED"/>
    <property type="match status" value="1"/>
</dbReference>
<gene>
    <name evidence="6" type="primary">tatC</name>
    <name evidence="6" type="ORF">MMHALIEK_00006</name>
</gene>
<feature type="transmembrane region" description="Helical" evidence="5">
    <location>
        <begin position="110"/>
        <end position="134"/>
    </location>
</feature>
<comment type="subcellular location">
    <subcellularLocation>
        <location evidence="1">Membrane</location>
        <topology evidence="1">Multi-pass membrane protein</topology>
    </subcellularLocation>
</comment>
<dbReference type="GO" id="GO:0033281">
    <property type="term" value="C:TAT protein transport complex"/>
    <property type="evidence" value="ECO:0007669"/>
    <property type="project" value="TreeGrafter"/>
</dbReference>
<accession>A0A7G9Y3E7</accession>
<feature type="transmembrane region" description="Helical" evidence="5">
    <location>
        <begin position="69"/>
        <end position="89"/>
    </location>
</feature>
<feature type="transmembrane region" description="Helical" evidence="5">
    <location>
        <begin position="154"/>
        <end position="179"/>
    </location>
</feature>
<evidence type="ECO:0000256" key="2">
    <source>
        <dbReference type="ARBA" id="ARBA00022692"/>
    </source>
</evidence>
<keyword evidence="2 5" id="KW-0812">Transmembrane</keyword>
<evidence type="ECO:0000256" key="3">
    <source>
        <dbReference type="ARBA" id="ARBA00022989"/>
    </source>
</evidence>
<sequence>MDGVPGDENVPLLDHITELRSRLIIVVFALCISAAIVYPFSGTLIHNIWNDLLPEGTRMVVYAPLELTITKLTLSFTIAFAVGTPLLMYELLAFVGKGLYPSEKRFFMKIVPLSFLLFLSGAVIAYFVIVPVIFKYMILHSGDLAVAGLSLKKTFSVVATLLLGSGLVFQFPVLVIAAIKMGLHQQISHIIVSFGNTFENEDVFF</sequence>
<evidence type="ECO:0000256" key="1">
    <source>
        <dbReference type="ARBA" id="ARBA00004141"/>
    </source>
</evidence>
<dbReference type="GO" id="GO:0065002">
    <property type="term" value="P:intracellular protein transmembrane transport"/>
    <property type="evidence" value="ECO:0007669"/>
    <property type="project" value="TreeGrafter"/>
</dbReference>
<keyword evidence="3 5" id="KW-1133">Transmembrane helix</keyword>